<keyword evidence="9 11" id="KW-0496">Mitochondrion</keyword>
<evidence type="ECO:0000256" key="11">
    <source>
        <dbReference type="RuleBase" id="RU368056"/>
    </source>
</evidence>
<comment type="similarity">
    <text evidence="2 11">Belongs to the UQCR10/QCR9 family.</text>
</comment>
<dbReference type="GO" id="GO:0045275">
    <property type="term" value="C:respiratory chain complex III"/>
    <property type="evidence" value="ECO:0007669"/>
    <property type="project" value="UniProtKB-UniRule"/>
</dbReference>
<dbReference type="GO" id="GO:0005743">
    <property type="term" value="C:mitochondrial inner membrane"/>
    <property type="evidence" value="ECO:0007669"/>
    <property type="project" value="UniProtKB-SubCell"/>
</dbReference>
<evidence type="ECO:0000256" key="6">
    <source>
        <dbReference type="ARBA" id="ARBA00022792"/>
    </source>
</evidence>
<comment type="subcellular location">
    <subcellularLocation>
        <location evidence="1 11">Mitochondrion inner membrane</location>
        <topology evidence="1 11">Single-pass membrane protein</topology>
    </subcellularLocation>
</comment>
<evidence type="ECO:0000256" key="9">
    <source>
        <dbReference type="ARBA" id="ARBA00023128"/>
    </source>
</evidence>
<organism evidence="12 13">
    <name type="scientific">Phaedon cochleariae</name>
    <name type="common">Mustard beetle</name>
    <dbReference type="NCBI Taxonomy" id="80249"/>
    <lineage>
        <taxon>Eukaryota</taxon>
        <taxon>Metazoa</taxon>
        <taxon>Ecdysozoa</taxon>
        <taxon>Arthropoda</taxon>
        <taxon>Hexapoda</taxon>
        <taxon>Insecta</taxon>
        <taxon>Pterygota</taxon>
        <taxon>Neoptera</taxon>
        <taxon>Endopterygota</taxon>
        <taxon>Coleoptera</taxon>
        <taxon>Polyphaga</taxon>
        <taxon>Cucujiformia</taxon>
        <taxon>Chrysomeloidea</taxon>
        <taxon>Chrysomelidae</taxon>
        <taxon>Chrysomelinae</taxon>
        <taxon>Chrysomelini</taxon>
        <taxon>Phaedon</taxon>
    </lineage>
</organism>
<keyword evidence="3 11" id="KW-0813">Transport</keyword>
<dbReference type="AlphaFoldDB" id="A0A9N9X344"/>
<keyword evidence="10" id="KW-0472">Membrane</keyword>
<dbReference type="EMBL" id="OU896717">
    <property type="protein sequence ID" value="CAG9814983.1"/>
    <property type="molecule type" value="Genomic_DNA"/>
</dbReference>
<evidence type="ECO:0000256" key="8">
    <source>
        <dbReference type="ARBA" id="ARBA00022989"/>
    </source>
</evidence>
<evidence type="ECO:0000256" key="5">
    <source>
        <dbReference type="ARBA" id="ARBA00022692"/>
    </source>
</evidence>
<dbReference type="OrthoDB" id="44067at2759"/>
<keyword evidence="4 11" id="KW-0679">Respiratory chain</keyword>
<dbReference type="Gene3D" id="1.20.5.260">
    <property type="entry name" value="Cytochrome b-c1 complex subunit 9"/>
    <property type="match status" value="1"/>
</dbReference>
<dbReference type="SUPFAM" id="SSF81514">
    <property type="entry name" value="Subunit X (non-heme 7 kDa protein) of cytochrome bc1 complex (Ubiquinol-cytochrome c reductase)"/>
    <property type="match status" value="1"/>
</dbReference>
<sequence>MGISATIYNTIFKRTSTMALAVIGSAFFFERTFDLGTDYFFDRHNEGKLWKHIKGRYQ</sequence>
<evidence type="ECO:0000256" key="4">
    <source>
        <dbReference type="ARBA" id="ARBA00022660"/>
    </source>
</evidence>
<dbReference type="Proteomes" id="UP001153737">
    <property type="component" value="Chromosome 11"/>
</dbReference>
<protein>
    <recommendedName>
        <fullName evidence="11">Complex III subunit 9</fullName>
    </recommendedName>
</protein>
<dbReference type="FunFam" id="1.20.5.260:FF:000001">
    <property type="entry name" value="Cytochrome b-c1 complex subunit 9"/>
    <property type="match status" value="1"/>
</dbReference>
<keyword evidence="6 11" id="KW-0999">Mitochondrion inner membrane</keyword>
<keyword evidence="13" id="KW-1185">Reference proteome</keyword>
<dbReference type="PANTHER" id="PTHR12980">
    <property type="entry name" value="UBIQUINOL-CYTOCHROME C REDUCTASE COMPLEX, SUBUNIT X"/>
    <property type="match status" value="1"/>
</dbReference>
<dbReference type="PANTHER" id="PTHR12980:SF0">
    <property type="entry name" value="CYTOCHROME B-C1 COMPLEX SUBUNIT 9"/>
    <property type="match status" value="1"/>
</dbReference>
<proteinExistence type="inferred from homology"/>
<evidence type="ECO:0000313" key="13">
    <source>
        <dbReference type="Proteomes" id="UP001153737"/>
    </source>
</evidence>
<reference evidence="12" key="1">
    <citation type="submission" date="2022-01" db="EMBL/GenBank/DDBJ databases">
        <authorList>
            <person name="King R."/>
        </authorList>
    </citation>
    <scope>NUCLEOTIDE SEQUENCE</scope>
</reference>
<dbReference type="InterPro" id="IPR036656">
    <property type="entry name" value="QCR9_sf"/>
</dbReference>
<comment type="subunit">
    <text evidence="11">Component of the ubiquinol-cytochrome c oxidoreductase (cytochrome b-c1 complex, complex III, CIII), a multisubunit enzyme composed of 3 respiratory subunits cytochrome b, cytochrome c1 and Rieske protein, 2 core protein subunits, and additional low-molecular weight protein subunits.</text>
</comment>
<reference evidence="12" key="2">
    <citation type="submission" date="2022-10" db="EMBL/GenBank/DDBJ databases">
        <authorList>
            <consortium name="ENA_rothamsted_submissions"/>
            <consortium name="culmorum"/>
            <person name="King R."/>
        </authorList>
    </citation>
    <scope>NUCLEOTIDE SEQUENCE</scope>
</reference>
<dbReference type="InterPro" id="IPR008027">
    <property type="entry name" value="QCR9"/>
</dbReference>
<evidence type="ECO:0000256" key="2">
    <source>
        <dbReference type="ARBA" id="ARBA00007856"/>
    </source>
</evidence>
<dbReference type="Pfam" id="PF05365">
    <property type="entry name" value="UCR_UQCRX_QCR9"/>
    <property type="match status" value="1"/>
</dbReference>
<evidence type="ECO:0000256" key="7">
    <source>
        <dbReference type="ARBA" id="ARBA00022982"/>
    </source>
</evidence>
<gene>
    <name evidence="12" type="ORF">PHAECO_LOCUS2742</name>
</gene>
<keyword evidence="8" id="KW-1133">Transmembrane helix</keyword>
<comment type="function">
    <text evidence="11">Component of the ubiquinol-cytochrome c oxidoreductase, a multisubunit transmembrane complex that is part of the mitochondrial electron transport chain which drives oxidative phosphorylation. The complex plays an important role in the uptake of multiple carbon sources present in different host niches.</text>
</comment>
<evidence type="ECO:0000313" key="12">
    <source>
        <dbReference type="EMBL" id="CAG9814983.1"/>
    </source>
</evidence>
<name>A0A9N9X344_PHACE</name>
<keyword evidence="5" id="KW-0812">Transmembrane</keyword>
<evidence type="ECO:0000256" key="3">
    <source>
        <dbReference type="ARBA" id="ARBA00022448"/>
    </source>
</evidence>
<accession>A0A9N9X344</accession>
<dbReference type="GO" id="GO:0006122">
    <property type="term" value="P:mitochondrial electron transport, ubiquinol to cytochrome c"/>
    <property type="evidence" value="ECO:0007669"/>
    <property type="project" value="UniProtKB-UniRule"/>
</dbReference>
<evidence type="ECO:0000256" key="1">
    <source>
        <dbReference type="ARBA" id="ARBA00004434"/>
    </source>
</evidence>
<evidence type="ECO:0000256" key="10">
    <source>
        <dbReference type="ARBA" id="ARBA00023136"/>
    </source>
</evidence>
<keyword evidence="7 11" id="KW-0249">Electron transport</keyword>